<feature type="domain" description="N-acetyltransferase" evidence="1">
    <location>
        <begin position="41"/>
        <end position="193"/>
    </location>
</feature>
<keyword evidence="3" id="KW-1185">Reference proteome</keyword>
<proteinExistence type="predicted"/>
<sequence>MQPNSSTQIQQVANILAESFIDDPSFSFVFGDNHHRVGVLNAFFEMFVADAMQRGKIVIAPDEQGACIWYPAEVEIFNEQFEEIVSKIINILSELAGKESGKRFESLIEKVGKSEPTQRHCEVFFIGVKPSARGKGIGKSLIKPVIDYADTNQVDCYLVSSNPRNISFYERHGFQKYCPIEISSSYSMTGMWRNFVNRSES</sequence>
<organism evidence="2 3">
    <name type="scientific">Anabaena azotica FACHB-119</name>
    <dbReference type="NCBI Taxonomy" id="947527"/>
    <lineage>
        <taxon>Bacteria</taxon>
        <taxon>Bacillati</taxon>
        <taxon>Cyanobacteriota</taxon>
        <taxon>Cyanophyceae</taxon>
        <taxon>Nostocales</taxon>
        <taxon>Nostocaceae</taxon>
        <taxon>Anabaena</taxon>
        <taxon>Anabaena azotica</taxon>
    </lineage>
</organism>
<dbReference type="Pfam" id="PF00583">
    <property type="entry name" value="Acetyltransf_1"/>
    <property type="match status" value="1"/>
</dbReference>
<dbReference type="Proteomes" id="UP000661112">
    <property type="component" value="Unassembled WGS sequence"/>
</dbReference>
<comment type="caution">
    <text evidence="2">The sequence shown here is derived from an EMBL/GenBank/DDBJ whole genome shotgun (WGS) entry which is preliminary data.</text>
</comment>
<dbReference type="InterPro" id="IPR016181">
    <property type="entry name" value="Acyl_CoA_acyltransferase"/>
</dbReference>
<dbReference type="PANTHER" id="PTHR42791">
    <property type="entry name" value="GNAT FAMILY ACETYLTRANSFERASE"/>
    <property type="match status" value="1"/>
</dbReference>
<dbReference type="InterPro" id="IPR000182">
    <property type="entry name" value="GNAT_dom"/>
</dbReference>
<dbReference type="InterPro" id="IPR052523">
    <property type="entry name" value="Trichothecene_AcTrans"/>
</dbReference>
<evidence type="ECO:0000313" key="3">
    <source>
        <dbReference type="Proteomes" id="UP000661112"/>
    </source>
</evidence>
<dbReference type="RefSeq" id="WP_190466027.1">
    <property type="nucleotide sequence ID" value="NZ_JACJSG010000002.1"/>
</dbReference>
<dbReference type="EMBL" id="JACJSG010000002">
    <property type="protein sequence ID" value="MBD2499345.1"/>
    <property type="molecule type" value="Genomic_DNA"/>
</dbReference>
<dbReference type="PANTHER" id="PTHR42791:SF1">
    <property type="entry name" value="N-ACETYLTRANSFERASE DOMAIN-CONTAINING PROTEIN"/>
    <property type="match status" value="1"/>
</dbReference>
<name>A0ABR8CWM2_9NOST</name>
<dbReference type="Gene3D" id="3.40.630.30">
    <property type="match status" value="1"/>
</dbReference>
<evidence type="ECO:0000259" key="1">
    <source>
        <dbReference type="PROSITE" id="PS51186"/>
    </source>
</evidence>
<dbReference type="PROSITE" id="PS51186">
    <property type="entry name" value="GNAT"/>
    <property type="match status" value="1"/>
</dbReference>
<accession>A0ABR8CWM2</accession>
<gene>
    <name evidence="2" type="ORF">H6G83_01725</name>
</gene>
<protein>
    <submittedName>
        <fullName evidence="2">GNAT family N-acetyltransferase</fullName>
    </submittedName>
</protein>
<reference evidence="2 3" key="1">
    <citation type="journal article" date="2020" name="ISME J.">
        <title>Comparative genomics reveals insights into cyanobacterial evolution and habitat adaptation.</title>
        <authorList>
            <person name="Chen M.Y."/>
            <person name="Teng W.K."/>
            <person name="Zhao L."/>
            <person name="Hu C.X."/>
            <person name="Zhou Y.K."/>
            <person name="Han B.P."/>
            <person name="Song L.R."/>
            <person name="Shu W.S."/>
        </authorList>
    </citation>
    <scope>NUCLEOTIDE SEQUENCE [LARGE SCALE GENOMIC DNA]</scope>
    <source>
        <strain evidence="2 3">FACHB-119</strain>
    </source>
</reference>
<dbReference type="CDD" id="cd04301">
    <property type="entry name" value="NAT_SF"/>
    <property type="match status" value="1"/>
</dbReference>
<evidence type="ECO:0000313" key="2">
    <source>
        <dbReference type="EMBL" id="MBD2499345.1"/>
    </source>
</evidence>
<dbReference type="SUPFAM" id="SSF55729">
    <property type="entry name" value="Acyl-CoA N-acyltransferases (Nat)"/>
    <property type="match status" value="1"/>
</dbReference>